<dbReference type="NCBIfam" id="TIGR00244">
    <property type="entry name" value="transcriptional regulator NrdR"/>
    <property type="match status" value="1"/>
</dbReference>
<comment type="function">
    <text evidence="7">Negatively regulates transcription of bacterial ribonucleotide reductase nrd genes and operons by binding to NrdR-boxes.</text>
</comment>
<dbReference type="Proteomes" id="UP000809273">
    <property type="component" value="Unassembled WGS sequence"/>
</dbReference>
<dbReference type="PROSITE" id="PS51161">
    <property type="entry name" value="ATP_CONE"/>
    <property type="match status" value="1"/>
</dbReference>
<evidence type="ECO:0000313" key="9">
    <source>
        <dbReference type="EMBL" id="MBN1573870.1"/>
    </source>
</evidence>
<feature type="zinc finger region" evidence="7">
    <location>
        <begin position="3"/>
        <end position="34"/>
    </location>
</feature>
<evidence type="ECO:0000256" key="2">
    <source>
        <dbReference type="ARBA" id="ARBA00022741"/>
    </source>
</evidence>
<dbReference type="GO" id="GO:0045892">
    <property type="term" value="P:negative regulation of DNA-templated transcription"/>
    <property type="evidence" value="ECO:0007669"/>
    <property type="project" value="UniProtKB-UniRule"/>
</dbReference>
<dbReference type="InterPro" id="IPR005144">
    <property type="entry name" value="ATP-cone_dom"/>
</dbReference>
<dbReference type="EMBL" id="JAFGIX010000057">
    <property type="protein sequence ID" value="MBN1573870.1"/>
    <property type="molecule type" value="Genomic_DNA"/>
</dbReference>
<reference evidence="9" key="1">
    <citation type="journal article" date="2021" name="Environ. Microbiol.">
        <title>Genomic characterization of three novel Desulfobacterota classes expand the metabolic and phylogenetic diversity of the phylum.</title>
        <authorList>
            <person name="Murphy C.L."/>
            <person name="Biggerstaff J."/>
            <person name="Eichhorn A."/>
            <person name="Ewing E."/>
            <person name="Shahan R."/>
            <person name="Soriano D."/>
            <person name="Stewart S."/>
            <person name="VanMol K."/>
            <person name="Walker R."/>
            <person name="Walters P."/>
            <person name="Elshahed M.S."/>
            <person name="Youssef N.H."/>
        </authorList>
    </citation>
    <scope>NUCLEOTIDE SEQUENCE</scope>
    <source>
        <strain evidence="9">Zod_Metabat.24</strain>
    </source>
</reference>
<evidence type="ECO:0000256" key="1">
    <source>
        <dbReference type="ARBA" id="ARBA00022491"/>
    </source>
</evidence>
<dbReference type="GO" id="GO:0003677">
    <property type="term" value="F:DNA binding"/>
    <property type="evidence" value="ECO:0007669"/>
    <property type="project" value="UniProtKB-KW"/>
</dbReference>
<protein>
    <recommendedName>
        <fullName evidence="7">Transcriptional repressor NrdR</fullName>
    </recommendedName>
</protein>
<evidence type="ECO:0000256" key="7">
    <source>
        <dbReference type="HAMAP-Rule" id="MF_00440"/>
    </source>
</evidence>
<keyword evidence="6 7" id="KW-0804">Transcription</keyword>
<comment type="caution">
    <text evidence="9">The sequence shown here is derived from an EMBL/GenBank/DDBJ whole genome shotgun (WGS) entry which is preliminary data.</text>
</comment>
<name>A0A9D8KGZ1_9DELT</name>
<dbReference type="InterPro" id="IPR055173">
    <property type="entry name" value="NrdR-like_N"/>
</dbReference>
<dbReference type="PANTHER" id="PTHR30455:SF2">
    <property type="entry name" value="TRANSCRIPTIONAL REPRESSOR NRDR"/>
    <property type="match status" value="1"/>
</dbReference>
<keyword evidence="7" id="KW-0863">Zinc-finger</keyword>
<keyword evidence="4 7" id="KW-0805">Transcription regulation</keyword>
<proteinExistence type="inferred from homology"/>
<dbReference type="Pfam" id="PF22811">
    <property type="entry name" value="Zn_ribbon_NrdR"/>
    <property type="match status" value="1"/>
</dbReference>
<feature type="domain" description="ATP-cone" evidence="8">
    <location>
        <begin position="49"/>
        <end position="139"/>
    </location>
</feature>
<sequence>MKCPFCGFMDNKVIDSRLSKDGHVIRRRRECNDCGRRFTTYERVEEMLPMVIKRDGRREQFDRNKILSGIIKACEKRPISITVIEKTVDSIEANFTDVAEREVKSTDIGEVVMEHLHGLDEVAYVRFASVYRSFKDINEFMSELKDLLDQKDGKRK</sequence>
<dbReference type="GO" id="GO:0008270">
    <property type="term" value="F:zinc ion binding"/>
    <property type="evidence" value="ECO:0007669"/>
    <property type="project" value="UniProtKB-UniRule"/>
</dbReference>
<keyword evidence="1 7" id="KW-0678">Repressor</keyword>
<organism evidence="9 10">
    <name type="scientific">Candidatus Zymogenus saltonus</name>
    <dbReference type="NCBI Taxonomy" id="2844893"/>
    <lineage>
        <taxon>Bacteria</taxon>
        <taxon>Deltaproteobacteria</taxon>
        <taxon>Candidatus Zymogenia</taxon>
        <taxon>Candidatus Zymogeniales</taxon>
        <taxon>Candidatus Zymogenaceae</taxon>
        <taxon>Candidatus Zymogenus</taxon>
    </lineage>
</organism>
<gene>
    <name evidence="7 9" type="primary">nrdR</name>
    <name evidence="9" type="ORF">JW984_11795</name>
</gene>
<comment type="similarity">
    <text evidence="7">Belongs to the NrdR family.</text>
</comment>
<accession>A0A9D8KGZ1</accession>
<evidence type="ECO:0000313" key="10">
    <source>
        <dbReference type="Proteomes" id="UP000809273"/>
    </source>
</evidence>
<evidence type="ECO:0000256" key="6">
    <source>
        <dbReference type="ARBA" id="ARBA00023163"/>
    </source>
</evidence>
<dbReference type="HAMAP" id="MF_00440">
    <property type="entry name" value="NrdR"/>
    <property type="match status" value="1"/>
</dbReference>
<reference evidence="9" key="2">
    <citation type="submission" date="2021-01" db="EMBL/GenBank/DDBJ databases">
        <authorList>
            <person name="Hahn C.R."/>
            <person name="Youssef N.H."/>
            <person name="Elshahed M."/>
        </authorList>
    </citation>
    <scope>NUCLEOTIDE SEQUENCE</scope>
    <source>
        <strain evidence="9">Zod_Metabat.24</strain>
    </source>
</reference>
<evidence type="ECO:0000256" key="3">
    <source>
        <dbReference type="ARBA" id="ARBA00022840"/>
    </source>
</evidence>
<comment type="cofactor">
    <cofactor evidence="7">
        <name>Zn(2+)</name>
        <dbReference type="ChEBI" id="CHEBI:29105"/>
    </cofactor>
    <text evidence="7">Binds 1 zinc ion.</text>
</comment>
<evidence type="ECO:0000256" key="5">
    <source>
        <dbReference type="ARBA" id="ARBA00023125"/>
    </source>
</evidence>
<dbReference type="AlphaFoldDB" id="A0A9D8KGZ1"/>
<keyword evidence="2 7" id="KW-0547">Nucleotide-binding</keyword>
<dbReference type="Pfam" id="PF03477">
    <property type="entry name" value="ATP-cone"/>
    <property type="match status" value="1"/>
</dbReference>
<keyword evidence="5 7" id="KW-0238">DNA-binding</keyword>
<dbReference type="InterPro" id="IPR003796">
    <property type="entry name" value="RNR_NrdR-like"/>
</dbReference>
<evidence type="ECO:0000259" key="8">
    <source>
        <dbReference type="PROSITE" id="PS51161"/>
    </source>
</evidence>
<evidence type="ECO:0000256" key="4">
    <source>
        <dbReference type="ARBA" id="ARBA00023015"/>
    </source>
</evidence>
<keyword evidence="7" id="KW-0862">Zinc</keyword>
<dbReference type="GO" id="GO:0005524">
    <property type="term" value="F:ATP binding"/>
    <property type="evidence" value="ECO:0007669"/>
    <property type="project" value="UniProtKB-UniRule"/>
</dbReference>
<dbReference type="PANTHER" id="PTHR30455">
    <property type="entry name" value="TRANSCRIPTIONAL REPRESSOR NRDR"/>
    <property type="match status" value="1"/>
</dbReference>
<keyword evidence="3 7" id="KW-0067">ATP-binding</keyword>
<keyword evidence="7" id="KW-0479">Metal-binding</keyword>